<dbReference type="Gene3D" id="3.30.420.10">
    <property type="entry name" value="Ribonuclease H-like superfamily/Ribonuclease H"/>
    <property type="match status" value="1"/>
</dbReference>
<feature type="region of interest" description="VHIID" evidence="5">
    <location>
        <begin position="4690"/>
        <end position="4755"/>
    </location>
</feature>
<dbReference type="InterPro" id="IPR036875">
    <property type="entry name" value="Znf_CCHC_sf"/>
</dbReference>
<dbReference type="PROSITE" id="PS50985">
    <property type="entry name" value="GRAS"/>
    <property type="match status" value="5"/>
</dbReference>
<feature type="region of interest" description="Leucine repeat I (LRI)" evidence="5">
    <location>
        <begin position="3406"/>
        <end position="3466"/>
    </location>
</feature>
<feature type="region of interest" description="Disordered" evidence="7">
    <location>
        <begin position="3302"/>
        <end position="3350"/>
    </location>
</feature>
<comment type="caution">
    <text evidence="10">The sequence shown here is derived from an EMBL/GenBank/DDBJ whole genome shotgun (WGS) entry which is preliminary data.</text>
</comment>
<comment type="similarity">
    <text evidence="5">Belongs to the GRAS family.</text>
</comment>
<evidence type="ECO:0000313" key="11">
    <source>
        <dbReference type="Proteomes" id="UP000636709"/>
    </source>
</evidence>
<evidence type="ECO:0000256" key="4">
    <source>
        <dbReference type="PROSITE-ProRule" id="PRU00047"/>
    </source>
</evidence>
<evidence type="ECO:0000259" key="8">
    <source>
        <dbReference type="PROSITE" id="PS50158"/>
    </source>
</evidence>
<feature type="region of interest" description="VHIID" evidence="5">
    <location>
        <begin position="3485"/>
        <end position="3550"/>
    </location>
</feature>
<evidence type="ECO:0000256" key="1">
    <source>
        <dbReference type="ARBA" id="ARBA00022750"/>
    </source>
</evidence>
<feature type="compositionally biased region" description="Low complexity" evidence="7">
    <location>
        <begin position="2658"/>
        <end position="2684"/>
    </location>
</feature>
<dbReference type="SUPFAM" id="SSF53098">
    <property type="entry name" value="Ribonuclease H-like"/>
    <property type="match status" value="1"/>
</dbReference>
<dbReference type="GO" id="GO:0015074">
    <property type="term" value="P:DNA integration"/>
    <property type="evidence" value="ECO:0007669"/>
    <property type="project" value="InterPro"/>
</dbReference>
<dbReference type="SUPFAM" id="SSF57756">
    <property type="entry name" value="Retrovirus zinc finger-like domains"/>
    <property type="match status" value="1"/>
</dbReference>
<dbReference type="Pfam" id="PF07727">
    <property type="entry name" value="RVT_2"/>
    <property type="match status" value="1"/>
</dbReference>
<dbReference type="PROSITE" id="PS50158">
    <property type="entry name" value="ZF_CCHC"/>
    <property type="match status" value="1"/>
</dbReference>
<feature type="region of interest" description="Disordered" evidence="7">
    <location>
        <begin position="3159"/>
        <end position="3188"/>
    </location>
</feature>
<feature type="region of interest" description="Disordered" evidence="7">
    <location>
        <begin position="4517"/>
        <end position="4538"/>
    </location>
</feature>
<dbReference type="SMART" id="SM00343">
    <property type="entry name" value="ZnF_C2HC"/>
    <property type="match status" value="1"/>
</dbReference>
<feature type="region of interest" description="Disordered" evidence="7">
    <location>
        <begin position="2658"/>
        <end position="2697"/>
    </location>
</feature>
<dbReference type="Pfam" id="PF03514">
    <property type="entry name" value="GRAS"/>
    <property type="match status" value="5"/>
</dbReference>
<feature type="domain" description="CCHC-type" evidence="8">
    <location>
        <begin position="1386"/>
        <end position="1401"/>
    </location>
</feature>
<proteinExistence type="inferred from homology"/>
<feature type="compositionally biased region" description="Gly residues" evidence="7">
    <location>
        <begin position="1363"/>
        <end position="1372"/>
    </location>
</feature>
<keyword evidence="11" id="KW-1185">Reference proteome</keyword>
<sequence>MGSARRRRLQQSTDHLNLVDPVAAAVAFLPGTFLILGVQGREGIPSPFSSFARGAATKAPVFTFAAATVEAEPSAMSATPEDFLGQGAYLAAPEPFSPSVFLDLPPTPRPDAAGADDSSDDLVLPFISRMLMEEDIDDKFFYQFPDHPALLTAQQPYAQILSSDDSATTNSNSNSSGGTAGSSTLSPSSTSSAAPASAEPPWPYDPIELSQLLRSPPYPDIGVGLDDLTADDVDALLLQGQDQATAGFHQSPPFVDTGAGGGGQLDQSSSLAAQNAAGDDGSQRPRASSAVQSSASDGQEETKTTEATTFPGGDGDHAALASAFFSGQNGENIDMLNMAFLKGMEEAKKFLPTNNSLLIDLEDTSGQSLPTDSKPATGFAAAQVKKEEEVSDGILLIGGGGGGGRTNGRGRKNRHTEDDLLEAETGRNSKLMMPEQEETGASELFDELMSCNYEGFLKRMQDLRIAMDSESEKSVRTVSGGKGARGRRRTNEVVDLRTMLIHCAQSVATGDHRSAMELLRQIKQHSSPRGDATQRVAHCFAEGLEARIAGTGSQVYRSLVAKRTSLVDYLKAYRMFMAASSLKKAYVMFCNTTILNTVAGRSKLHIVVYGVQYGLQWPGLLHYLALRDGGPPEVRFTGIDLPQPGFRPAYQIEETGRRLSNCALEFGVPFKFQAIAAKWETVRAEDLNIDPDEVLVVNCECDFNNLMDESVDVDTLSPRDMVLNNIRKMRPNVFIQSITNGTYGAPFFLTRFREALFFFSALFDMLDATIPRDNDERLLIERDMFGRSALNVIACEGADRVDRPETYKQWQVRNHRAGLKQLPLNPEVVKIVRDKVKNYYHKDFLIDEDHRWLLQGWKGRQPSHFQQQLQLTQQQPEQQLQHQPQQLQHQQQQQHTQQLQLQQHTQQLQLQHPRPLLPHPTTAAAAARLRLRPPHAAAAPWWLAMADAHARRQEDAELAMAEERRRATARAAAAAARMARLAAAELAAARAEVEAEEAADAARAAEAEVETLRGSLSGSIAGDITGDGDLEVLARERAQERTARWAEAHPPGGGEQQHASGGGLQQRAPGGGEQQHAPGGGLQQRAPGGGLQQRAPGGGAPGRQVRDGAPGYHGIQTVVRDAGPSGGWPTLTKTNYVEWAAVMRVRLQVRHMWDAVQYDDVDYDEDRRALDALIAAVPPAMQFSLSQKATAKEAWDAIAAARIGSDRARKSTLQALRKEWENLAFRPGEDVDDFALRLNTLLQKMVTFGDDTYDEERAMEKLFRYVPEKYRQTARSIESLLDLSTMTIEEAIGRLKVVDSDEPQSLSGGITINGKLHLTQDQWEARRGDVKKGEPSSSTNGRKRGKPRKGRGGAQAGARGRADGGARGGAQGGTAAKPKEARDDTCHTCGKAGHWAKDCPQRRRGGQAHVAKAQPDDEPALFLLHGVMELHPEAPPATALLHLDEPRARVLLGDGSDDDKIDGWYLDSGATHHMTGRREFFSDLDTDVRGSVRFGDSSAVEIKGVGSVIFTAKSGEHRMLTGVYYIPALRNSIISLGQLDESGSRVVIDGGVLRIWDHRRKLLAKVVRGKNRLYILHVEVAQPLCLAARRDDEAWQWHERLGHLHFEALKRLSAKEMVQGLPCLDHVEQLCDVCLLTKQRRHPFPQQASFRAKEQLELVHGDLCGPVTPTTPGGRRYFLLLVDDLSRYMWVMILGSKGEAADAIRRAQAVAEAESGRKLRVLRTDNGGEFTSAEFAAYCADEGIQRHFSAPYSPQQNGVVERRNQTVVGMARALLKQRGVPAVYWGEAVVTAVYILNRSPTKALDGMTPYEAWHGRKPAVSHLRVFGCLAFAKELGHVGKLDDRSTPGVFIGYAEGSKAYRILDPETQRVRTARDVVFDEGRGWVWDRTADGGSAPTYDDFTVEYVHFEGAGGAGSSSSSSVPPPVPEPPPTPVPATPAAPRSPAATPAATSPSPAPPQPATPRTPAPTATPPGTTTPTPAHTEHSPVEFATPLTHDEERVDAYHDGEPLRYRTMEDLLGDQPVPGLVPHDLEAQLHLACDDGEPRSFAEAEGQATWHAAMQAEMDAVEKNRTWELADLPRGHRAITLKWVFKLKRDEAGAIVKHKARLVARGFVQQEGVNFDNTFAPVARMESVRLLLALAAQEGWCVHHMDVKSAFLNGDLKEEVYVHQPPGFATPGKEGKVLRLRKALYGLRQAPRAWNAKLDSTLKGMGFEQSPHEAAIYRRGNGGNALLVGVYVDDLVITGTKDAEVAAFKEEMKATFQMSDLGPLSFYLGIEVHQDDSGITLRQTAYAKRVIELAGLTDCNPALTPMEERLKLSRDSTAEEVDATQYRRLVGSLRYLAHTRPDLAFSVGYVSRFMQRPTTEHQQAVKRIIRYVAGTLDHGLYYPRCPGEAHFVGYSDSDHAGDIDTSKSTSGILFFLGECLQQVVALSSCEAEYIAASTASTQALWLARLLGDLLGRDTEAVALRVDSKSALALAKNPVFHERSKHIRVRYHFIRDCLEDGSIKASHINTKDQLADLLTKPLGRIRFLELCSKIGMKKKQTPPWRGRIESPSRNFPFFPFYLSAMASMPDGEGLFVDPEPFSPSIFLDLPSTPRPDGSGQEPASSDDLVLPFISRMLMEEDFNDEFFYQFPDHPTLLQAQEPYAQILYDSTTTTAGSSSSGTNSSASGSAAALSPSSSDDPSQPYPNAGLHDSTAGDVGAFFLPAQDGTILGFEQSPAQLGNVGDVNAFVAGQHGGSTSTQSSASLEDGKASRPEQAAAEGEHGASSVFFSGQNNRVNMDMLNQAFLKGMEEAKKLLPTNNNLLMNSAFSTTGEEEEQARGNGRVRKNRVNWDDLEAETCRKSKLMVPEPEENDEMVDEMIVNGYDMCLKEMKALQITMGSEAKKNTRKGRGKSAQGRRSTNDAVDLSTMLIHCAQAVARDNRRSAFELLKQIKQHSSPKGDATQRLAHYFAEGLEARLAGSGSELYRSLVAERIPVIEYLKAYQLYLAACCFKMMAFKFSNMTMGKVMAGMKKVHIVDYGIQYGFQITGIDLPQPGFHPAARIEETGRRLSNCAHQFGVPFKFHSIAASMDDDGEPFSPSAFLDLPPTPSVDDVDGEDPAALPDDLVLPYISRMLMEEDIADDFFYQYPDHPALLQAQEPYAQILSDSTSDLSSDAAAGASGSSDAATSNTSDGSGTFTLSPSSSDIPVFANATWPYDPLELTKLLAAGAASAAVCLSDAGEASRPEQAAGSEGEEHGVSPVLFSGQNRVMFSGQNRVNMDMVNQAFLKGMEEASKFLPDLPTSKSVLMDNVNAAQAKKKETPRKFQDEKSASNGKGRKKNRNRWEEDEDETVTRSSKLMAPEPEETGDLVDKMVYEGYLMSLENMKSLRITMGTEAKNTNTTNTKKGRKGSTTEGEAVDLRTLLIHCAQAVSMDDHRSATELLRQIKRHSSPTGDPNQRLSYCFAEGLEARLAGTGSQLYRTLMAKRTSVVEFLRAYQLYLAVTCFRMTAYRFSNMTITKAIAGKKKLHIVDYGVRYGCQWPNLLDYLANRKGGPPEVRMTCIELPQPGFRPTARVEETGRRLSDFARQRGLPFKFHSVTAKWETVSVDDLNIDPDEVLIVNSITHLQNIMDEGVDIYSPSPRDLVLNNIQKMRPDAFILSVVNGSYNTAFFVTRFREALFYYSAIFDMLDATAPRDNEQRLVVERDLIGRCALNVITCEGSDRVERPETYRQWQARNRQAGLRQLPLCPDIVNVLIDKSPAGVRIWLLSRTFYLTCCSSAPQELDQSSDFYEPPFPLIHSIRCVLQATTMEAGPEDEPFSPSDFLDLPPTPCPDGDDHLALPFITRVLMEDDDEDDDNDHPALLVAQQPFAEILSGFATSSTVPAFATNATWPYDSVELSQMLLLSNSRTQPPPDMGANGGDGQNRVTMEMLNQAFLKGMEEANKFLPKSNDSLLTATSMDGLSMFQQSAANNNGTTRGPKNRHDIINWDVVETETGRNCKLMAPETTEEEGSEMVDEFILNGYQSLLDKMMGMSISMERGIDKNVRKGKSINEAVDLRTLLIHGAQAVATGDRLAATQLIRKIRQHSSPRGDATQRLAHCFTQGLEARLAGTGSQVYQSFMSRNIPAVCCFQMMAFKFSNITICRAIAWRKKVHIVDYGEHYGFQWPTLLGVLATWEGGAPEVRITSIELPQPGFRPAAQIEQTGRRLSKFARQCGVPFKYRSIVAKQWQVRTDRAGLRQLPLDPAAHEMRPTLLPGCDSFGNGSEAAPTTDAPPFSTLAAAYKKRAPPLTQGTSIHHIAALLLGVGGAATVPPEVVMAALQGTFVAPCCPAGVFHSIPPPTTLKLTSGVKVALGCGLPGTFCVPSRPAPASSYNSFLVTGPEDEPPFSPSDFLDLPPTPCLEEGNDDFMLPFIARVLMEDEDIDDDHPALLKVQQPFAEILSAGSAFAANDATWPYDPVELSQMLLLSNSRTQPPPGMGAVGQHGATLPDGNNRVTMEMLNQAFLKGMEEANKFLPKSNNSFLTDTSIDRLSMSQQPANDRRGRKKSHDIDWDHVLEAETGRNSKLMVPDIEEASEMVDEFIQNGYQSLLDRMMDMNISMDRETEKNARKKEKGSANEAVDLRTLLIHCAQAMATGERHAATELIREMKQRSSPRGDATQRLAHCFTQGLEARLAGTGSQVYESLMSSRVSAVEFHKAYQLYMAVCCFQIMAFKFSNITICKAIAGRKKVHIVDYGEHYGFQWPTLLGFLAKREGGAPEVRITGIDFPQPGFRPAARVEQTGRRLSNFARQCGIPFKFSSIVAKWETIGVDDLNIEPDEVLIVNGLFHFGTLIDEGGDIDSPSPRDMQELFGRCALNAIACEGTDRVE</sequence>
<dbReference type="InterPro" id="IPR025724">
    <property type="entry name" value="GAG-pre-integrase_dom"/>
</dbReference>
<feature type="compositionally biased region" description="Basic and acidic residues" evidence="7">
    <location>
        <begin position="3305"/>
        <end position="3318"/>
    </location>
</feature>
<feature type="region of interest" description="Disordered" evidence="7">
    <location>
        <begin position="1912"/>
        <end position="1986"/>
    </location>
</feature>
<dbReference type="Pfam" id="PF13976">
    <property type="entry name" value="gag_pre-integrs"/>
    <property type="match status" value="1"/>
</dbReference>
<gene>
    <name evidence="10" type="ORF">HU200_034742</name>
</gene>
<dbReference type="InterPro" id="IPR001878">
    <property type="entry name" value="Znf_CCHC"/>
</dbReference>
<dbReference type="Pfam" id="PF00098">
    <property type="entry name" value="zf-CCHC"/>
    <property type="match status" value="1"/>
</dbReference>
<feature type="short sequence motif" description="VHIID" evidence="5">
    <location>
        <begin position="3516"/>
        <end position="3520"/>
    </location>
</feature>
<evidence type="ECO:0000259" key="9">
    <source>
        <dbReference type="PROSITE" id="PS50994"/>
    </source>
</evidence>
<keyword evidence="6" id="KW-0175">Coiled coil</keyword>
<feature type="short sequence motif" description="VHIID" evidence="5">
    <location>
        <begin position="4721"/>
        <end position="4725"/>
    </location>
</feature>
<dbReference type="GO" id="GO:0004190">
    <property type="term" value="F:aspartic-type endopeptidase activity"/>
    <property type="evidence" value="ECO:0007669"/>
    <property type="project" value="UniProtKB-KW"/>
</dbReference>
<feature type="region of interest" description="Leucine repeat I (LRI)" evidence="5">
    <location>
        <begin position="494"/>
        <end position="554"/>
    </location>
</feature>
<name>A0A835BJE7_9POAL</name>
<feature type="region of interest" description="VHIID" evidence="5">
    <location>
        <begin position="573"/>
        <end position="638"/>
    </location>
</feature>
<accession>A0A835BJE7</accession>
<dbReference type="InterPro" id="IPR057670">
    <property type="entry name" value="SH3_retrovirus"/>
</dbReference>
<keyword evidence="4" id="KW-0863">Zinc-finger</keyword>
<feature type="region of interest" description="SAW" evidence="5">
    <location>
        <begin position="4851"/>
        <end position="4859"/>
    </location>
</feature>
<feature type="short sequence motif" description="VHIID" evidence="5">
    <location>
        <begin position="3021"/>
        <end position="3025"/>
    </location>
</feature>
<reference evidence="10" key="1">
    <citation type="submission" date="2020-07" db="EMBL/GenBank/DDBJ databases">
        <title>Genome sequence and genetic diversity analysis of an under-domesticated orphan crop, white fonio (Digitaria exilis).</title>
        <authorList>
            <person name="Bennetzen J.L."/>
            <person name="Chen S."/>
            <person name="Ma X."/>
            <person name="Wang X."/>
            <person name="Yssel A.E.J."/>
            <person name="Chaluvadi S.R."/>
            <person name="Johnson M."/>
            <person name="Gangashetty P."/>
            <person name="Hamidou F."/>
            <person name="Sanogo M.D."/>
            <person name="Zwaenepoel A."/>
            <person name="Wallace J."/>
            <person name="Van De Peer Y."/>
            <person name="Van Deynze A."/>
        </authorList>
    </citation>
    <scope>NUCLEOTIDE SEQUENCE</scope>
    <source>
        <tissue evidence="10">Leaves</tissue>
    </source>
</reference>
<evidence type="ECO:0000256" key="2">
    <source>
        <dbReference type="ARBA" id="ARBA00023015"/>
    </source>
</evidence>
<feature type="compositionally biased region" description="Low complexity" evidence="7">
    <location>
        <begin position="3159"/>
        <end position="3182"/>
    </location>
</feature>
<feature type="region of interest" description="Leucine repeat II (LRII)" evidence="5">
    <location>
        <begin position="3566"/>
        <end position="3598"/>
    </location>
</feature>
<evidence type="ECO:0000256" key="5">
    <source>
        <dbReference type="PROSITE-ProRule" id="PRU01191"/>
    </source>
</evidence>
<dbReference type="InterPro" id="IPR012337">
    <property type="entry name" value="RNaseH-like_sf"/>
</dbReference>
<keyword evidence="2" id="KW-0805">Transcription regulation</keyword>
<feature type="compositionally biased region" description="Basic residues" evidence="7">
    <location>
        <begin position="1341"/>
        <end position="1351"/>
    </location>
</feature>
<dbReference type="InterPro" id="IPR043502">
    <property type="entry name" value="DNA/RNA_pol_sf"/>
</dbReference>
<feature type="region of interest" description="SAW" evidence="5">
    <location>
        <begin position="3706"/>
        <end position="3791"/>
    </location>
</feature>
<feature type="compositionally biased region" description="Gly residues" evidence="7">
    <location>
        <begin position="396"/>
        <end position="407"/>
    </location>
</feature>
<evidence type="ECO:0000256" key="7">
    <source>
        <dbReference type="SAM" id="MobiDB-lite"/>
    </source>
</evidence>
<feature type="region of interest" description="Disordered" evidence="7">
    <location>
        <begin position="870"/>
        <end position="909"/>
    </location>
</feature>
<feature type="compositionally biased region" description="Gly residues" evidence="7">
    <location>
        <begin position="1051"/>
        <end position="1101"/>
    </location>
</feature>
<feature type="region of interest" description="SAW" evidence="5">
    <location>
        <begin position="3132"/>
        <end position="3214"/>
    </location>
</feature>
<comment type="caution">
    <text evidence="5">Lacks conserved residue(s) required for the propagation of feature annotation.</text>
</comment>
<feature type="short sequence motif" description="VHIID" evidence="5">
    <location>
        <begin position="4143"/>
        <end position="4147"/>
    </location>
</feature>
<feature type="region of interest" description="Leucine repeat II (LRII)" evidence="5">
    <location>
        <begin position="654"/>
        <end position="686"/>
    </location>
</feature>
<dbReference type="EMBL" id="JACEFO010001857">
    <property type="protein sequence ID" value="KAF8699051.1"/>
    <property type="molecule type" value="Genomic_DNA"/>
</dbReference>
<dbReference type="InterPro" id="IPR001584">
    <property type="entry name" value="Integrase_cat-core"/>
</dbReference>
<feature type="compositionally biased region" description="Low complexity" evidence="7">
    <location>
        <begin position="163"/>
        <end position="197"/>
    </location>
</feature>
<feature type="domain" description="Integrase catalytic" evidence="9">
    <location>
        <begin position="1641"/>
        <end position="1817"/>
    </location>
</feature>
<feature type="region of interest" description="Disordered" evidence="7">
    <location>
        <begin position="1039"/>
        <end position="1126"/>
    </location>
</feature>
<keyword evidence="4" id="KW-0479">Metal-binding</keyword>
<feature type="region of interest" description="Leucine repeat I (LRI)" evidence="5">
    <location>
        <begin position="4045"/>
        <end position="4105"/>
    </location>
</feature>
<keyword evidence="1" id="KW-0378">Hydrolase</keyword>
<feature type="region of interest" description="Disordered" evidence="7">
    <location>
        <begin position="2737"/>
        <end position="2777"/>
    </location>
</feature>
<dbReference type="InterPro" id="IPR013103">
    <property type="entry name" value="RVT_2"/>
</dbReference>
<dbReference type="Gene3D" id="4.10.60.10">
    <property type="entry name" value="Zinc finger, CCHC-type"/>
    <property type="match status" value="1"/>
</dbReference>
<feature type="region of interest" description="Leucine repeat II (LRII)" evidence="5">
    <location>
        <begin position="4771"/>
        <end position="4803"/>
    </location>
</feature>
<dbReference type="GO" id="GO:0003676">
    <property type="term" value="F:nucleic acid binding"/>
    <property type="evidence" value="ECO:0007669"/>
    <property type="project" value="InterPro"/>
</dbReference>
<feature type="compositionally biased region" description="Pro residues" evidence="7">
    <location>
        <begin position="1922"/>
        <end position="1938"/>
    </location>
</feature>
<keyword evidence="3" id="KW-0804">Transcription</keyword>
<dbReference type="Pfam" id="PF22936">
    <property type="entry name" value="Pol_BBD"/>
    <property type="match status" value="1"/>
</dbReference>
<keyword evidence="4" id="KW-0862">Zinc</keyword>
<dbReference type="OrthoDB" id="783026at2759"/>
<feature type="compositionally biased region" description="Polar residues" evidence="7">
    <location>
        <begin position="285"/>
        <end position="297"/>
    </location>
</feature>
<feature type="compositionally biased region" description="Low complexity" evidence="7">
    <location>
        <begin position="1972"/>
        <end position="1981"/>
    </location>
</feature>
<organism evidence="10 11">
    <name type="scientific">Digitaria exilis</name>
    <dbReference type="NCBI Taxonomy" id="1010633"/>
    <lineage>
        <taxon>Eukaryota</taxon>
        <taxon>Viridiplantae</taxon>
        <taxon>Streptophyta</taxon>
        <taxon>Embryophyta</taxon>
        <taxon>Tracheophyta</taxon>
        <taxon>Spermatophyta</taxon>
        <taxon>Magnoliopsida</taxon>
        <taxon>Liliopsida</taxon>
        <taxon>Poales</taxon>
        <taxon>Poaceae</taxon>
        <taxon>PACMAD clade</taxon>
        <taxon>Panicoideae</taxon>
        <taxon>Panicodae</taxon>
        <taxon>Paniceae</taxon>
        <taxon>Anthephorinae</taxon>
        <taxon>Digitaria</taxon>
    </lineage>
</organism>
<feature type="region of interest" description="Disordered" evidence="7">
    <location>
        <begin position="163"/>
        <end position="210"/>
    </location>
</feature>
<dbReference type="Pfam" id="PF00665">
    <property type="entry name" value="rve"/>
    <property type="match status" value="1"/>
</dbReference>
<dbReference type="PANTHER" id="PTHR31636">
    <property type="entry name" value="OSJNBA0084A10.13 PROTEIN-RELATED"/>
    <property type="match status" value="1"/>
</dbReference>
<dbReference type="Proteomes" id="UP000636709">
    <property type="component" value="Unassembled WGS sequence"/>
</dbReference>
<feature type="compositionally biased region" description="Basic and acidic residues" evidence="7">
    <location>
        <begin position="1325"/>
        <end position="1334"/>
    </location>
</feature>
<feature type="compositionally biased region" description="Basic and acidic residues" evidence="7">
    <location>
        <begin position="1377"/>
        <end position="1386"/>
    </location>
</feature>
<dbReference type="PROSITE" id="PS50994">
    <property type="entry name" value="INTEGRASE"/>
    <property type="match status" value="1"/>
</dbReference>
<feature type="compositionally biased region" description="Low complexity" evidence="7">
    <location>
        <begin position="1939"/>
        <end position="1953"/>
    </location>
</feature>
<dbReference type="GO" id="GO:0008270">
    <property type="term" value="F:zinc ion binding"/>
    <property type="evidence" value="ECO:0007669"/>
    <property type="project" value="UniProtKB-KW"/>
</dbReference>
<dbReference type="Pfam" id="PF25597">
    <property type="entry name" value="SH3_retrovirus"/>
    <property type="match status" value="1"/>
</dbReference>
<keyword evidence="1" id="KW-0064">Aspartyl protease</keyword>
<dbReference type="SUPFAM" id="SSF56672">
    <property type="entry name" value="DNA/RNA polymerases"/>
    <property type="match status" value="1"/>
</dbReference>
<evidence type="ECO:0000256" key="6">
    <source>
        <dbReference type="SAM" id="Coils"/>
    </source>
</evidence>
<feature type="region of interest" description="Disordered" evidence="7">
    <location>
        <begin position="395"/>
        <end position="427"/>
    </location>
</feature>
<feature type="compositionally biased region" description="Low complexity" evidence="7">
    <location>
        <begin position="2742"/>
        <end position="2751"/>
    </location>
</feature>
<dbReference type="Pfam" id="PF14223">
    <property type="entry name" value="Retrotran_gag_2"/>
    <property type="match status" value="1"/>
</dbReference>
<keyword evidence="1" id="KW-0645">Protease</keyword>
<feature type="region of interest" description="Disordered" evidence="7">
    <location>
        <begin position="247"/>
        <end position="315"/>
    </location>
</feature>
<feature type="region of interest" description="Disordered" evidence="7">
    <location>
        <begin position="2886"/>
        <end position="2907"/>
    </location>
</feature>
<feature type="region of interest" description="Disordered" evidence="7">
    <location>
        <begin position="1325"/>
        <end position="1406"/>
    </location>
</feature>
<dbReference type="CDD" id="cd09272">
    <property type="entry name" value="RNase_HI_RT_Ty1"/>
    <property type="match status" value="1"/>
</dbReference>
<dbReference type="InterPro" id="IPR054722">
    <property type="entry name" value="PolX-like_BBD"/>
</dbReference>
<feature type="region of interest" description="Leucine repeat I (LRI)" evidence="5">
    <location>
        <begin position="4611"/>
        <end position="4671"/>
    </location>
</feature>
<evidence type="ECO:0000256" key="3">
    <source>
        <dbReference type="ARBA" id="ARBA00023163"/>
    </source>
</evidence>
<feature type="compositionally biased region" description="Pro residues" evidence="7">
    <location>
        <begin position="1954"/>
        <end position="1971"/>
    </location>
</feature>
<feature type="region of interest" description="SAW" evidence="5">
    <location>
        <begin position="794"/>
        <end position="869"/>
    </location>
</feature>
<feature type="coiled-coil region" evidence="6">
    <location>
        <begin position="979"/>
        <end position="1015"/>
    </location>
</feature>
<feature type="region of interest" description="Leucine repeat I (LRI)" evidence="5">
    <location>
        <begin position="2911"/>
        <end position="2971"/>
    </location>
</feature>
<dbReference type="InterPro" id="IPR005202">
    <property type="entry name" value="TF_GRAS"/>
</dbReference>
<feature type="region of interest" description="Disordered" evidence="7">
    <location>
        <begin position="2592"/>
        <end position="2612"/>
    </location>
</feature>
<protein>
    <submittedName>
        <fullName evidence="10">Uncharacterized protein</fullName>
    </submittedName>
</protein>
<evidence type="ECO:0000313" key="10">
    <source>
        <dbReference type="EMBL" id="KAF8699051.1"/>
    </source>
</evidence>
<dbReference type="InterPro" id="IPR036397">
    <property type="entry name" value="RNaseH_sf"/>
</dbReference>